<feature type="region of interest" description="Disordered" evidence="2">
    <location>
        <begin position="297"/>
        <end position="319"/>
    </location>
</feature>
<keyword evidence="1" id="KW-0862">Zinc</keyword>
<comment type="caution">
    <text evidence="4">The sequence shown here is derived from an EMBL/GenBank/DDBJ whole genome shotgun (WGS) entry which is preliminary data.</text>
</comment>
<feature type="compositionally biased region" description="Basic and acidic residues" evidence="2">
    <location>
        <begin position="362"/>
        <end position="379"/>
    </location>
</feature>
<dbReference type="PROSITE" id="PS50158">
    <property type="entry name" value="ZF_CCHC"/>
    <property type="match status" value="1"/>
</dbReference>
<accession>A0AAV7IF25</accession>
<proteinExistence type="predicted"/>
<keyword evidence="5" id="KW-1185">Reference proteome</keyword>
<evidence type="ECO:0000256" key="1">
    <source>
        <dbReference type="PROSITE-ProRule" id="PRU00047"/>
    </source>
</evidence>
<evidence type="ECO:0000313" key="5">
    <source>
        <dbReference type="Proteomes" id="UP000826195"/>
    </source>
</evidence>
<sequence length="379" mass="44762">MEGAVRIIEKNFDSMKNKSAHPSDSIQSTPAARRSSRFNHSKSSSRSADMLHPRNGSEEEIRLTRAQAKKQREEIEIELRRTVGQQIRAEFEVEIRKREKEAAREQGLERAEEKLLGWWYDYPNVHRVARFERLVRSELEKTYDVNTVHRKNRNIDNVNSKGRDVIRINSVYMTSRENQVVNNVQEENEQIHCKYQSVVHEEAYIAEQLVKQEEPYKPPKQHSVMSVTMKTSQGKRNHKANPIVINEFDHHQSCWRCGEQGHTQRGCRNQRVLMCIFCGRKGKDTRHCNCIHPEKKRYQPKSRSPEIHPERIAKKKKRKNRISGRYLEEDDNGVMWQIIVRGGQKRIRPAPDKTRPSTRNTRPRDDSRNTDSREFLYEM</sequence>
<dbReference type="GO" id="GO:0003676">
    <property type="term" value="F:nucleic acid binding"/>
    <property type="evidence" value="ECO:0007669"/>
    <property type="project" value="InterPro"/>
</dbReference>
<evidence type="ECO:0000256" key="2">
    <source>
        <dbReference type="SAM" id="MobiDB-lite"/>
    </source>
</evidence>
<evidence type="ECO:0000313" key="4">
    <source>
        <dbReference type="EMBL" id="KAH0550364.1"/>
    </source>
</evidence>
<organism evidence="4 5">
    <name type="scientific">Cotesia glomerata</name>
    <name type="common">Lepidopteran parasitic wasp</name>
    <name type="synonym">Apanteles glomeratus</name>
    <dbReference type="NCBI Taxonomy" id="32391"/>
    <lineage>
        <taxon>Eukaryota</taxon>
        <taxon>Metazoa</taxon>
        <taxon>Ecdysozoa</taxon>
        <taxon>Arthropoda</taxon>
        <taxon>Hexapoda</taxon>
        <taxon>Insecta</taxon>
        <taxon>Pterygota</taxon>
        <taxon>Neoptera</taxon>
        <taxon>Endopterygota</taxon>
        <taxon>Hymenoptera</taxon>
        <taxon>Apocrita</taxon>
        <taxon>Ichneumonoidea</taxon>
        <taxon>Braconidae</taxon>
        <taxon>Microgastrinae</taxon>
        <taxon>Cotesia</taxon>
    </lineage>
</organism>
<dbReference type="InterPro" id="IPR036875">
    <property type="entry name" value="Znf_CCHC_sf"/>
</dbReference>
<keyword evidence="1" id="KW-0863">Zinc-finger</keyword>
<protein>
    <recommendedName>
        <fullName evidence="3">CCHC-type domain-containing protein</fullName>
    </recommendedName>
</protein>
<dbReference type="InterPro" id="IPR001878">
    <property type="entry name" value="Znf_CCHC"/>
</dbReference>
<feature type="compositionally biased region" description="Basic and acidic residues" evidence="2">
    <location>
        <begin position="49"/>
        <end position="61"/>
    </location>
</feature>
<dbReference type="GO" id="GO:0008270">
    <property type="term" value="F:zinc ion binding"/>
    <property type="evidence" value="ECO:0007669"/>
    <property type="project" value="UniProtKB-KW"/>
</dbReference>
<reference evidence="4 5" key="1">
    <citation type="journal article" date="2021" name="J. Hered.">
        <title>A chromosome-level genome assembly of the parasitoid wasp, Cotesia glomerata (Hymenoptera: Braconidae).</title>
        <authorList>
            <person name="Pinto B.J."/>
            <person name="Weis J.J."/>
            <person name="Gamble T."/>
            <person name="Ode P.J."/>
            <person name="Paul R."/>
            <person name="Zaspel J.M."/>
        </authorList>
    </citation>
    <scope>NUCLEOTIDE SEQUENCE [LARGE SCALE GENOMIC DNA]</scope>
    <source>
        <strain evidence="4">CgM1</strain>
    </source>
</reference>
<evidence type="ECO:0000259" key="3">
    <source>
        <dbReference type="PROSITE" id="PS50158"/>
    </source>
</evidence>
<feature type="compositionally biased region" description="Basic and acidic residues" evidence="2">
    <location>
        <begin position="297"/>
        <end position="312"/>
    </location>
</feature>
<name>A0AAV7IF25_COTGL</name>
<dbReference type="Proteomes" id="UP000826195">
    <property type="component" value="Unassembled WGS sequence"/>
</dbReference>
<feature type="compositionally biased region" description="Polar residues" evidence="2">
    <location>
        <begin position="20"/>
        <end position="30"/>
    </location>
</feature>
<gene>
    <name evidence="4" type="ORF">KQX54_018955</name>
</gene>
<feature type="region of interest" description="Disordered" evidence="2">
    <location>
        <begin position="341"/>
        <end position="379"/>
    </location>
</feature>
<dbReference type="SUPFAM" id="SSF57756">
    <property type="entry name" value="Retrovirus zinc finger-like domains"/>
    <property type="match status" value="1"/>
</dbReference>
<keyword evidence="1" id="KW-0479">Metal-binding</keyword>
<feature type="domain" description="CCHC-type" evidence="3">
    <location>
        <begin position="254"/>
        <end position="269"/>
    </location>
</feature>
<dbReference type="EMBL" id="JAHXZJ010001864">
    <property type="protein sequence ID" value="KAH0550364.1"/>
    <property type="molecule type" value="Genomic_DNA"/>
</dbReference>
<dbReference type="AlphaFoldDB" id="A0AAV7IF25"/>
<feature type="region of interest" description="Disordered" evidence="2">
    <location>
        <begin position="12"/>
        <end position="61"/>
    </location>
</feature>